<keyword evidence="1 2" id="KW-0472">Membrane</keyword>
<keyword evidence="1" id="KW-0998">Cell outer membrane</keyword>
<dbReference type="Proteomes" id="UP000812270">
    <property type="component" value="Unassembled WGS sequence"/>
</dbReference>
<keyword evidence="7" id="KW-1185">Reference proteome</keyword>
<evidence type="ECO:0000256" key="1">
    <source>
        <dbReference type="PROSITE-ProRule" id="PRU01360"/>
    </source>
</evidence>
<comment type="similarity">
    <text evidence="1 2">Belongs to the TonB-dependent receptor family.</text>
</comment>
<comment type="subcellular location">
    <subcellularLocation>
        <location evidence="1">Cell outer membrane</location>
        <topology evidence="1">Multi-pass membrane protein</topology>
    </subcellularLocation>
</comment>
<feature type="chain" id="PRO_5038550156" evidence="3">
    <location>
        <begin position="21"/>
        <end position="1068"/>
    </location>
</feature>
<dbReference type="RefSeq" id="WP_217793054.1">
    <property type="nucleotide sequence ID" value="NZ_JAHSPG010000014.1"/>
</dbReference>
<dbReference type="InterPro" id="IPR012910">
    <property type="entry name" value="Plug_dom"/>
</dbReference>
<evidence type="ECO:0000256" key="3">
    <source>
        <dbReference type="SAM" id="SignalP"/>
    </source>
</evidence>
<keyword evidence="6" id="KW-0675">Receptor</keyword>
<dbReference type="NCBIfam" id="TIGR04057">
    <property type="entry name" value="SusC_RagA_signa"/>
    <property type="match status" value="1"/>
</dbReference>
<keyword evidence="1" id="KW-0813">Transport</keyword>
<reference evidence="6" key="1">
    <citation type="submission" date="2021-06" db="EMBL/GenBank/DDBJ databases">
        <authorList>
            <person name="Huq M.A."/>
        </authorList>
    </citation>
    <scope>NUCLEOTIDE SEQUENCE</scope>
    <source>
        <strain evidence="6">MAH-26</strain>
    </source>
</reference>
<feature type="domain" description="TonB-dependent receptor-like beta-barrel" evidence="4">
    <location>
        <begin position="434"/>
        <end position="1017"/>
    </location>
</feature>
<dbReference type="GO" id="GO:0009279">
    <property type="term" value="C:cell outer membrane"/>
    <property type="evidence" value="ECO:0007669"/>
    <property type="project" value="UniProtKB-SubCell"/>
</dbReference>
<dbReference type="Pfam" id="PF07715">
    <property type="entry name" value="Plug"/>
    <property type="match status" value="1"/>
</dbReference>
<feature type="domain" description="TonB-dependent receptor plug" evidence="5">
    <location>
        <begin position="113"/>
        <end position="238"/>
    </location>
</feature>
<dbReference type="InterPro" id="IPR023996">
    <property type="entry name" value="TonB-dep_OMP_SusC/RagA"/>
</dbReference>
<dbReference type="AlphaFoldDB" id="A0A9E2SDQ7"/>
<proteinExistence type="inferred from homology"/>
<accession>A0A9E2SDQ7</accession>
<sequence>MRKQLIMLLGIVLLSIFSFAQTRQISGKITDEKGNPVFGVSVVVKDTKIGTVTKEDGSFSFSAPATAKTIIISGVGFAEKKAQVGSAPITIVLEKEDKKLDEIVVVGYGTKSVKEVTGSVSKIKGDRIASEPLASLDQALAGKTAGVQIGSSTGTLADRTAIRVRGINSVTASSQPLVVVDGVPQMDVDGGNLNGFNSGNGTRFDPLALINSADIESIEVLKDAGSAVMYGSRASNGVILITTKKGKRGTVKTSIDSKFGFATASKLPSLLDVDQFTTIQNEKVSNRYGQAYGTYPPAKPSDINKDGKDDNTNWLDLLYRTGMTYDNSISFSGGADKLSIYGSARYLKQEGIIINNQLKTGQIRLNLDFVPKTWFKAGLQTSYSRTMNNGVLSDGYIAGVSVSGWMAPPNVSAYNPNGPQGYNLNASGLLDLGNNVPSVKTSPTQTVSLLPSSSYYSNVLAAIKTGRNDNIAQELRANIYGEIQPLKGLKYTSKLGVQYLGNLEDQYTAPFISGLGLTYGGLVQDQNRTWNQWTWQNYINYDKTFGSDHKVGVVVGTEDQYTKYQYWFTGAANFSDPYFTHVIDGAYTNTQPGKTDVLDNTGGNLNSKGLISYFGRANYSYANKYFVEVAVRRDGYSGFGVNNQFGTFPSVSLGWELTKEHFMESIKWVNYMKLRGSYGVVGNSSGIGPYDSRTLYSGKSYTSLNGLGIYQSGNPALQWESAKKMDVGVDMTFLKGRLSATVDYFNNNIDNLLLKAPVIYTVGIPNSSIPYNVGKMYNRGLELTINATPVVAKDFTWTTSFNFTKIKNRVTELIAANKNADIAGAYTYTVASVGRPLGSFWLPTWAGVDPNSGNPMWMAADNTNKIWDFASQSWLNDAGTKVSALGIADYRYTGKSGLPTWYGGWDNTFTYKSFDLGVAVNFSGGNYIYNSTKAGMLANNFANNFGEILNRWQKKGDVTDVAKLYANDNTANSASTRFLEKGDYLRVRTISLGYNLPASVLKRMDIEKFRVFAQVYNPFIITKYSGLDPDVNYISQSATANTSNITLGVDNRGTPQMRVVTLGLNVGF</sequence>
<evidence type="ECO:0000256" key="2">
    <source>
        <dbReference type="RuleBase" id="RU003357"/>
    </source>
</evidence>
<evidence type="ECO:0000313" key="6">
    <source>
        <dbReference type="EMBL" id="MBV4359144.1"/>
    </source>
</evidence>
<keyword evidence="2" id="KW-0798">TonB box</keyword>
<keyword evidence="1" id="KW-0812">Transmembrane</keyword>
<comment type="caution">
    <text evidence="6">The sequence shown here is derived from an EMBL/GenBank/DDBJ whole genome shotgun (WGS) entry which is preliminary data.</text>
</comment>
<feature type="signal peptide" evidence="3">
    <location>
        <begin position="1"/>
        <end position="20"/>
    </location>
</feature>
<protein>
    <submittedName>
        <fullName evidence="6">TonB-dependent receptor</fullName>
    </submittedName>
</protein>
<dbReference type="Pfam" id="PF13715">
    <property type="entry name" value="CarbopepD_reg_2"/>
    <property type="match status" value="1"/>
</dbReference>
<organism evidence="6 7">
    <name type="scientific">Pinibacter aurantiacus</name>
    <dbReference type="NCBI Taxonomy" id="2851599"/>
    <lineage>
        <taxon>Bacteria</taxon>
        <taxon>Pseudomonadati</taxon>
        <taxon>Bacteroidota</taxon>
        <taxon>Chitinophagia</taxon>
        <taxon>Chitinophagales</taxon>
        <taxon>Chitinophagaceae</taxon>
        <taxon>Pinibacter</taxon>
    </lineage>
</organism>
<keyword evidence="1" id="KW-1134">Transmembrane beta strand</keyword>
<dbReference type="PROSITE" id="PS52016">
    <property type="entry name" value="TONB_DEPENDENT_REC_3"/>
    <property type="match status" value="1"/>
</dbReference>
<keyword evidence="3" id="KW-0732">Signal</keyword>
<dbReference type="InterPro" id="IPR023997">
    <property type="entry name" value="TonB-dep_OMP_SusC/RagA_CS"/>
</dbReference>
<evidence type="ECO:0000313" key="7">
    <source>
        <dbReference type="Proteomes" id="UP000812270"/>
    </source>
</evidence>
<dbReference type="Pfam" id="PF00593">
    <property type="entry name" value="TonB_dep_Rec_b-barrel"/>
    <property type="match status" value="1"/>
</dbReference>
<dbReference type="InterPro" id="IPR039426">
    <property type="entry name" value="TonB-dep_rcpt-like"/>
</dbReference>
<evidence type="ECO:0000259" key="5">
    <source>
        <dbReference type="Pfam" id="PF07715"/>
    </source>
</evidence>
<name>A0A9E2SDQ7_9BACT</name>
<dbReference type="NCBIfam" id="TIGR04056">
    <property type="entry name" value="OMP_RagA_SusC"/>
    <property type="match status" value="1"/>
</dbReference>
<evidence type="ECO:0000259" key="4">
    <source>
        <dbReference type="Pfam" id="PF00593"/>
    </source>
</evidence>
<gene>
    <name evidence="6" type="ORF">KTO63_18395</name>
</gene>
<dbReference type="EMBL" id="JAHSPG010000014">
    <property type="protein sequence ID" value="MBV4359144.1"/>
    <property type="molecule type" value="Genomic_DNA"/>
</dbReference>
<dbReference type="InterPro" id="IPR000531">
    <property type="entry name" value="Beta-barrel_TonB"/>
</dbReference>